<feature type="transmembrane region" description="Helical" evidence="2">
    <location>
        <begin position="20"/>
        <end position="44"/>
    </location>
</feature>
<proteinExistence type="predicted"/>
<dbReference type="Proteomes" id="UP000663841">
    <property type="component" value="Unassembled WGS sequence"/>
</dbReference>
<evidence type="ECO:0000256" key="2">
    <source>
        <dbReference type="SAM" id="Phobius"/>
    </source>
</evidence>
<comment type="caution">
    <text evidence="3">The sequence shown here is derived from an EMBL/GenBank/DDBJ whole genome shotgun (WGS) entry which is preliminary data.</text>
</comment>
<feature type="transmembrane region" description="Helical" evidence="2">
    <location>
        <begin position="389"/>
        <end position="411"/>
    </location>
</feature>
<keyword evidence="2" id="KW-0472">Membrane</keyword>
<feature type="region of interest" description="Disordered" evidence="1">
    <location>
        <begin position="464"/>
        <end position="508"/>
    </location>
</feature>
<reference evidence="3" key="1">
    <citation type="submission" date="2021-01" db="EMBL/GenBank/DDBJ databases">
        <authorList>
            <person name="Kaushik A."/>
        </authorList>
    </citation>
    <scope>NUCLEOTIDE SEQUENCE</scope>
    <source>
        <strain evidence="3">AG3-T5</strain>
    </source>
</reference>
<protein>
    <recommendedName>
        <fullName evidence="5">Transmembrane protein</fullName>
    </recommendedName>
</protein>
<feature type="compositionally biased region" description="Polar residues" evidence="1">
    <location>
        <begin position="493"/>
        <end position="502"/>
    </location>
</feature>
<dbReference type="AlphaFoldDB" id="A0A8H2WZN5"/>
<name>A0A8H2WZN5_9AGAM</name>
<keyword evidence="2" id="KW-0812">Transmembrane</keyword>
<sequence>MDRLLSLEYKLSHPYPRGLWFLIATVVIFSVTLPLLVVINLATLGSEQVLTLQKEFQPNETLLAGWWGTGRLPSQFRPRAPECQLRDVGRGDTFRLTSSLFDYTVKSIITKPEHPGAQPEQIRLEYRGQNFSSCYVNGARYDFGGIDKTQSVTIHTFCPGFPYRLPVNVSMQTTVTFSDDLTIDFVGQYYGPGLDMLSFNDSNHLDYRVALLAALQGISTDSLTIMHSPHLSNPVGSIRIAFQVDATTGAWENTTSTLTYLNGSHVDEYPAEAKIYAPSIANLVTVVIDAVGFDLGSNMFPNVFRNTTYMSTAIGPNFAPEGINSTDWAGGSRTFYYGALPPEYQTWADALRHGYPVAVGNLTGLPEEGSTIYTTYLCPSYQVKPTGSLLSSVFIGSATMFYSAWGAWMFITGVIARRITEPRVQCLCDECRKQREEERRKAEESPMNRPVSGMIARFMMRGNRTHRAEINDEEHDSADPRASESKHRPDSLAVNNLSYTNRPKTEEK</sequence>
<keyword evidence="2" id="KW-1133">Transmembrane helix</keyword>
<evidence type="ECO:0008006" key="5">
    <source>
        <dbReference type="Google" id="ProtNLM"/>
    </source>
</evidence>
<organism evidence="3 4">
    <name type="scientific">Rhizoctonia solani</name>
    <dbReference type="NCBI Taxonomy" id="456999"/>
    <lineage>
        <taxon>Eukaryota</taxon>
        <taxon>Fungi</taxon>
        <taxon>Dikarya</taxon>
        <taxon>Basidiomycota</taxon>
        <taxon>Agaricomycotina</taxon>
        <taxon>Agaricomycetes</taxon>
        <taxon>Cantharellales</taxon>
        <taxon>Ceratobasidiaceae</taxon>
        <taxon>Rhizoctonia</taxon>
    </lineage>
</organism>
<evidence type="ECO:0000313" key="4">
    <source>
        <dbReference type="Proteomes" id="UP000663841"/>
    </source>
</evidence>
<evidence type="ECO:0000256" key="1">
    <source>
        <dbReference type="SAM" id="MobiDB-lite"/>
    </source>
</evidence>
<dbReference type="EMBL" id="CAJMWW010000060">
    <property type="protein sequence ID" value="CAE6409098.1"/>
    <property type="molecule type" value="Genomic_DNA"/>
</dbReference>
<gene>
    <name evidence="3" type="ORF">RDB_LOCUS20292</name>
</gene>
<evidence type="ECO:0000313" key="3">
    <source>
        <dbReference type="EMBL" id="CAE6409098.1"/>
    </source>
</evidence>
<feature type="compositionally biased region" description="Basic and acidic residues" evidence="1">
    <location>
        <begin position="477"/>
        <end position="490"/>
    </location>
</feature>
<accession>A0A8H2WZN5</accession>